<dbReference type="InterPro" id="IPR035892">
    <property type="entry name" value="C2_domain_sf"/>
</dbReference>
<evidence type="ECO:0000313" key="1">
    <source>
        <dbReference type="EMBL" id="KIL66516.1"/>
    </source>
</evidence>
<organism evidence="1 2">
    <name type="scientific">Amanita muscaria (strain Koide BX008)</name>
    <dbReference type="NCBI Taxonomy" id="946122"/>
    <lineage>
        <taxon>Eukaryota</taxon>
        <taxon>Fungi</taxon>
        <taxon>Dikarya</taxon>
        <taxon>Basidiomycota</taxon>
        <taxon>Agaricomycotina</taxon>
        <taxon>Agaricomycetes</taxon>
        <taxon>Agaricomycetidae</taxon>
        <taxon>Agaricales</taxon>
        <taxon>Pluteineae</taxon>
        <taxon>Amanitaceae</taxon>
        <taxon>Amanita</taxon>
    </lineage>
</organism>
<dbReference type="STRING" id="946122.A0A0C2XB32"/>
<dbReference type="Gene3D" id="2.60.40.150">
    <property type="entry name" value="C2 domain"/>
    <property type="match status" value="1"/>
</dbReference>
<name>A0A0C2XB32_AMAMK</name>
<evidence type="ECO:0000313" key="2">
    <source>
        <dbReference type="Proteomes" id="UP000054549"/>
    </source>
</evidence>
<dbReference type="HOGENOM" id="CLU_1532133_0_0_1"/>
<proteinExistence type="predicted"/>
<dbReference type="EMBL" id="KN818236">
    <property type="protein sequence ID" value="KIL66516.1"/>
    <property type="molecule type" value="Genomic_DNA"/>
</dbReference>
<dbReference type="Proteomes" id="UP000054549">
    <property type="component" value="Unassembled WGS sequence"/>
</dbReference>
<accession>A0A0C2XB32</accession>
<reference evidence="1 2" key="1">
    <citation type="submission" date="2014-04" db="EMBL/GenBank/DDBJ databases">
        <title>Evolutionary Origins and Diversification of the Mycorrhizal Mutualists.</title>
        <authorList>
            <consortium name="DOE Joint Genome Institute"/>
            <consortium name="Mycorrhizal Genomics Consortium"/>
            <person name="Kohler A."/>
            <person name="Kuo A."/>
            <person name="Nagy L.G."/>
            <person name="Floudas D."/>
            <person name="Copeland A."/>
            <person name="Barry K.W."/>
            <person name="Cichocki N."/>
            <person name="Veneault-Fourrey C."/>
            <person name="LaButti K."/>
            <person name="Lindquist E.A."/>
            <person name="Lipzen A."/>
            <person name="Lundell T."/>
            <person name="Morin E."/>
            <person name="Murat C."/>
            <person name="Riley R."/>
            <person name="Ohm R."/>
            <person name="Sun H."/>
            <person name="Tunlid A."/>
            <person name="Henrissat B."/>
            <person name="Grigoriev I.V."/>
            <person name="Hibbett D.S."/>
            <person name="Martin F."/>
        </authorList>
    </citation>
    <scope>NUCLEOTIDE SEQUENCE [LARGE SCALE GENOMIC DNA]</scope>
    <source>
        <strain evidence="1 2">Koide BX008</strain>
    </source>
</reference>
<dbReference type="AlphaFoldDB" id="A0A0C2XB32"/>
<dbReference type="InParanoid" id="A0A0C2XB32"/>
<keyword evidence="2" id="KW-1185">Reference proteome</keyword>
<sequence length="175" mass="19733">MHPISEGTRTILGTADTFIIIVEDVDVLFHDSFVSRLRHAEDEHNAMPAVPDVWAVLLNYYISIVSDRWLYAHMRQPIPFKFLVLCSLTCNFSFFPPAQQGMLSRSPYHDTDQSKLPSASPTGSVQNLALVVPLLVGEPPALSHTGSGPWYHLVARWENRGVEAARREEGREHDR</sequence>
<dbReference type="OrthoDB" id="5575at2759"/>
<gene>
    <name evidence="1" type="ORF">M378DRAFT_10173</name>
</gene>
<protein>
    <submittedName>
        <fullName evidence="1">Uncharacterized protein</fullName>
    </submittedName>
</protein>